<accession>A0ABT8GGV7</accession>
<dbReference type="Gene3D" id="3.40.50.1010">
    <property type="entry name" value="5'-nuclease"/>
    <property type="match status" value="1"/>
</dbReference>
<evidence type="ECO:0000259" key="1">
    <source>
        <dbReference type="PROSITE" id="PS51644"/>
    </source>
</evidence>
<keyword evidence="3" id="KW-1185">Reference proteome</keyword>
<protein>
    <submittedName>
        <fullName evidence="2">NYN domain-containing protein</fullName>
    </submittedName>
</protein>
<evidence type="ECO:0000313" key="2">
    <source>
        <dbReference type="EMBL" id="MDN4480652.1"/>
    </source>
</evidence>
<dbReference type="Pfam" id="PF12872">
    <property type="entry name" value="OST-HTH"/>
    <property type="match status" value="1"/>
</dbReference>
<dbReference type="InterPro" id="IPR025605">
    <property type="entry name" value="OST-HTH/LOTUS_dom"/>
</dbReference>
<name>A0ABT8GGV7_9MICO</name>
<dbReference type="PANTHER" id="PTHR35811:SF1">
    <property type="entry name" value="HTH OST-TYPE DOMAIN-CONTAINING PROTEIN"/>
    <property type="match status" value="1"/>
</dbReference>
<feature type="domain" description="HTH OST-type" evidence="1">
    <location>
        <begin position="163"/>
        <end position="242"/>
    </location>
</feature>
<dbReference type="RefSeq" id="WP_301142097.1">
    <property type="nucleotide sequence ID" value="NZ_JAUHQA010000001.1"/>
</dbReference>
<dbReference type="EMBL" id="JAUHQA010000001">
    <property type="protein sequence ID" value="MDN4480652.1"/>
    <property type="molecule type" value="Genomic_DNA"/>
</dbReference>
<organism evidence="2 3">
    <name type="scientific">Demequina muriae</name>
    <dbReference type="NCBI Taxonomy" id="3051664"/>
    <lineage>
        <taxon>Bacteria</taxon>
        <taxon>Bacillati</taxon>
        <taxon>Actinomycetota</taxon>
        <taxon>Actinomycetes</taxon>
        <taxon>Micrococcales</taxon>
        <taxon>Demequinaceae</taxon>
        <taxon>Demequina</taxon>
    </lineage>
</organism>
<comment type="caution">
    <text evidence="2">The sequence shown here is derived from an EMBL/GenBank/DDBJ whole genome shotgun (WGS) entry which is preliminary data.</text>
</comment>
<dbReference type="Proteomes" id="UP001172708">
    <property type="component" value="Unassembled WGS sequence"/>
</dbReference>
<evidence type="ECO:0000313" key="3">
    <source>
        <dbReference type="Proteomes" id="UP001172708"/>
    </source>
</evidence>
<dbReference type="CDD" id="cd10146">
    <property type="entry name" value="LabA_like_C"/>
    <property type="match status" value="1"/>
</dbReference>
<proteinExistence type="predicted"/>
<dbReference type="CDD" id="cd11297">
    <property type="entry name" value="PIN_LabA-like_N_1"/>
    <property type="match status" value="1"/>
</dbReference>
<dbReference type="PANTHER" id="PTHR35811">
    <property type="entry name" value="SLR1870 PROTEIN"/>
    <property type="match status" value="1"/>
</dbReference>
<sequence>MTRPNDQARLAVLIDADNAHAKYVEALFVEIAKYGTASVRRAYGDWTTNQLKSWKDSLLDHSVQPVQQFSYTQGKNSTDSALIIDAMDLLHGGTVDGFCLVSSDSDFTRLAARIREQGFEAYGFGERKTPKPFVAACNTFVYVENLIASETPLSPTDKADWKHDDRLDALLKEAVTTAARDDDWAHLGEVGSNLSRLASDFDSRTWGFSKLKDLMSAHPAYEINPQATGEGRQKTVMVRLKAPKKTR</sequence>
<dbReference type="InterPro" id="IPR021139">
    <property type="entry name" value="NYN"/>
</dbReference>
<dbReference type="PROSITE" id="PS51644">
    <property type="entry name" value="HTH_OST"/>
    <property type="match status" value="1"/>
</dbReference>
<dbReference type="Gene3D" id="3.30.420.610">
    <property type="entry name" value="LOTUS domain-like"/>
    <property type="match status" value="1"/>
</dbReference>
<reference evidence="2" key="1">
    <citation type="submission" date="2023-06" db="EMBL/GenBank/DDBJ databases">
        <title>Egi l300058.</title>
        <authorList>
            <person name="Gao L."/>
            <person name="Fang B.-Z."/>
            <person name="Li W.-J."/>
        </authorList>
    </citation>
    <scope>NUCLEOTIDE SEQUENCE</scope>
    <source>
        <strain evidence="2">EGI L300058</strain>
    </source>
</reference>
<dbReference type="Pfam" id="PF01936">
    <property type="entry name" value="NYN"/>
    <property type="match status" value="1"/>
</dbReference>
<gene>
    <name evidence="2" type="ORF">QQX02_06920</name>
</gene>
<dbReference type="InterPro" id="IPR041966">
    <property type="entry name" value="LOTUS-like"/>
</dbReference>